<dbReference type="GO" id="GO:0009003">
    <property type="term" value="F:signal peptidase activity"/>
    <property type="evidence" value="ECO:0007669"/>
    <property type="project" value="UniProtKB-EC"/>
</dbReference>
<dbReference type="PANTHER" id="PTHR43390:SF1">
    <property type="entry name" value="CHLOROPLAST PROCESSING PEPTIDASE"/>
    <property type="match status" value="1"/>
</dbReference>
<dbReference type="InterPro" id="IPR036286">
    <property type="entry name" value="LexA/Signal_pep-like_sf"/>
</dbReference>
<keyword evidence="7" id="KW-1185">Reference proteome</keyword>
<feature type="transmembrane region" description="Helical" evidence="4">
    <location>
        <begin position="12"/>
        <end position="31"/>
    </location>
</feature>
<accession>A0A410P7C7</accession>
<comment type="catalytic activity">
    <reaction evidence="4">
        <text>Cleavage of hydrophobic, N-terminal signal or leader sequences from secreted and periplasmic proteins.</text>
        <dbReference type="EC" id="3.4.21.89"/>
    </reaction>
</comment>
<keyword evidence="4" id="KW-0812">Transmembrane</keyword>
<dbReference type="InterPro" id="IPR019533">
    <property type="entry name" value="Peptidase_S26"/>
</dbReference>
<keyword evidence="4" id="KW-1133">Transmembrane helix</keyword>
<dbReference type="EMBL" id="CP019384">
    <property type="protein sequence ID" value="QAT18013.1"/>
    <property type="molecule type" value="Genomic_DNA"/>
</dbReference>
<dbReference type="Proteomes" id="UP000287243">
    <property type="component" value="Chromosome"/>
</dbReference>
<evidence type="ECO:0000256" key="1">
    <source>
        <dbReference type="ARBA" id="ARBA00009370"/>
    </source>
</evidence>
<evidence type="ECO:0000313" key="7">
    <source>
        <dbReference type="Proteomes" id="UP000287243"/>
    </source>
</evidence>
<gene>
    <name evidence="6" type="ORF">BU251_03890</name>
</gene>
<keyword evidence="4" id="KW-0472">Membrane</keyword>
<feature type="active site" evidence="3">
    <location>
        <position position="37"/>
    </location>
</feature>
<keyword evidence="4" id="KW-0645">Protease</keyword>
<sequence length="188" mass="22016">MQKAWLKEFFETIVTAVILALIIRTFVVQPFKIPTGSMEPTLIPGDRILVLRYAYGLRLPFTYKRIAKFHSPETGDIIVFNYPEEPMRDFIKRCVGRPGDSIEIRNGQIYLNDKALKTDPFNRIYYYNRGPYGREGEILRVPQDNYFALGDNSASSKDSRYWGYLNDKYLIGKAFLVYWPPNRIRILK</sequence>
<comment type="similarity">
    <text evidence="1 4">Belongs to the peptidase S26 family.</text>
</comment>
<dbReference type="InterPro" id="IPR000223">
    <property type="entry name" value="Pept_S26A_signal_pept_1"/>
</dbReference>
<dbReference type="AlphaFoldDB" id="A0A410P7C7"/>
<evidence type="ECO:0000256" key="2">
    <source>
        <dbReference type="ARBA" id="ARBA00019232"/>
    </source>
</evidence>
<dbReference type="GO" id="GO:0016020">
    <property type="term" value="C:membrane"/>
    <property type="evidence" value="ECO:0007669"/>
    <property type="project" value="UniProtKB-SubCell"/>
</dbReference>
<name>A0A410P7C7_VELA1</name>
<dbReference type="CDD" id="cd06530">
    <property type="entry name" value="S26_SPase_I"/>
    <property type="match status" value="1"/>
</dbReference>
<evidence type="ECO:0000259" key="5">
    <source>
        <dbReference type="Pfam" id="PF10502"/>
    </source>
</evidence>
<dbReference type="OrthoDB" id="9802919at2"/>
<dbReference type="SUPFAM" id="SSF51306">
    <property type="entry name" value="LexA/Signal peptidase"/>
    <property type="match status" value="1"/>
</dbReference>
<protein>
    <recommendedName>
        <fullName evidence="2 4">Signal peptidase I</fullName>
        <ecNumber evidence="4">3.4.21.89</ecNumber>
    </recommendedName>
</protein>
<dbReference type="PANTHER" id="PTHR43390">
    <property type="entry name" value="SIGNAL PEPTIDASE I"/>
    <property type="match status" value="1"/>
</dbReference>
<dbReference type="EC" id="3.4.21.89" evidence="4"/>
<reference evidence="6 7" key="1">
    <citation type="submission" date="2017-01" db="EMBL/GenBank/DDBJ databases">
        <title>First insights into the biology of 'candidatus Vampirococcus archaeovorus'.</title>
        <authorList>
            <person name="Kizina J."/>
            <person name="Jordan S."/>
            <person name="Stueber K."/>
            <person name="Reinhardt R."/>
            <person name="Harder J."/>
        </authorList>
    </citation>
    <scope>NUCLEOTIDE SEQUENCE [LARGE SCALE GENOMIC DNA]</scope>
    <source>
        <strain evidence="6 7">LiM</strain>
    </source>
</reference>
<evidence type="ECO:0000256" key="4">
    <source>
        <dbReference type="RuleBase" id="RU362042"/>
    </source>
</evidence>
<dbReference type="Gene3D" id="2.10.109.10">
    <property type="entry name" value="Umud Fragment, subunit A"/>
    <property type="match status" value="1"/>
</dbReference>
<dbReference type="GO" id="GO:0006465">
    <property type="term" value="P:signal peptide processing"/>
    <property type="evidence" value="ECO:0007669"/>
    <property type="project" value="InterPro"/>
</dbReference>
<dbReference type="PRINTS" id="PR00727">
    <property type="entry name" value="LEADERPTASE"/>
</dbReference>
<comment type="subcellular location">
    <subcellularLocation>
        <location evidence="4">Membrane</location>
        <topology evidence="4">Single-pass type II membrane protein</topology>
    </subcellularLocation>
</comment>
<feature type="active site" evidence="3">
    <location>
        <position position="92"/>
    </location>
</feature>
<proteinExistence type="inferred from homology"/>
<organism evidence="6 7">
    <name type="scientific">Velamenicoccus archaeovorus</name>
    <dbReference type="NCBI Taxonomy" id="1930593"/>
    <lineage>
        <taxon>Bacteria</taxon>
        <taxon>Pseudomonadati</taxon>
        <taxon>Candidatus Omnitrophota</taxon>
        <taxon>Candidatus Velamenicoccus</taxon>
    </lineage>
</organism>
<dbReference type="NCBIfam" id="TIGR02227">
    <property type="entry name" value="sigpep_I_bact"/>
    <property type="match status" value="1"/>
</dbReference>
<dbReference type="Pfam" id="PF10502">
    <property type="entry name" value="Peptidase_S26"/>
    <property type="match status" value="1"/>
</dbReference>
<dbReference type="GO" id="GO:0004252">
    <property type="term" value="F:serine-type endopeptidase activity"/>
    <property type="evidence" value="ECO:0007669"/>
    <property type="project" value="InterPro"/>
</dbReference>
<dbReference type="KEGG" id="vai:BU251_03890"/>
<evidence type="ECO:0000256" key="3">
    <source>
        <dbReference type="PIRSR" id="PIRSR600223-1"/>
    </source>
</evidence>
<keyword evidence="4" id="KW-0378">Hydrolase</keyword>
<evidence type="ECO:0000313" key="6">
    <source>
        <dbReference type="EMBL" id="QAT18013.1"/>
    </source>
</evidence>
<feature type="domain" description="Peptidase S26" evidence="5">
    <location>
        <begin position="7"/>
        <end position="179"/>
    </location>
</feature>